<comment type="miscellaneous">
    <text evidence="7">In eukaryotes there are cytoplasmic, mitochondrial and chloroplastic isozymes.</text>
</comment>
<comment type="similarity">
    <text evidence="2">Belongs to the class-I pyridoxal-phosphate-dependent aminotransferase family.</text>
</comment>
<dbReference type="InterPro" id="IPR015422">
    <property type="entry name" value="PyrdxlP-dep_Trfase_small"/>
</dbReference>
<dbReference type="NCBIfam" id="NF006719">
    <property type="entry name" value="PRK09257.1"/>
    <property type="match status" value="1"/>
</dbReference>
<comment type="caution">
    <text evidence="9">The sequence shown here is derived from an EMBL/GenBank/DDBJ whole genome shotgun (WGS) entry which is preliminary data.</text>
</comment>
<evidence type="ECO:0000256" key="3">
    <source>
        <dbReference type="ARBA" id="ARBA00011738"/>
    </source>
</evidence>
<keyword evidence="5 7" id="KW-0808">Transferase</keyword>
<evidence type="ECO:0000313" key="10">
    <source>
        <dbReference type="Proteomes" id="UP001642483"/>
    </source>
</evidence>
<evidence type="ECO:0000256" key="6">
    <source>
        <dbReference type="ARBA" id="ARBA00022898"/>
    </source>
</evidence>
<dbReference type="EMBL" id="CAWYQH010000100">
    <property type="protein sequence ID" value="CAK8685613.1"/>
    <property type="molecule type" value="Genomic_DNA"/>
</dbReference>
<evidence type="ECO:0000256" key="2">
    <source>
        <dbReference type="ARBA" id="ARBA00007441"/>
    </source>
</evidence>
<protein>
    <recommendedName>
        <fullName evidence="7">Aspartate aminotransferase</fullName>
        <ecNumber evidence="7">2.6.1.1</ecNumber>
    </recommendedName>
</protein>
<gene>
    <name evidence="9" type="ORF">CVLEPA_LOCUS16722</name>
</gene>
<evidence type="ECO:0000256" key="4">
    <source>
        <dbReference type="ARBA" id="ARBA00022576"/>
    </source>
</evidence>
<dbReference type="Gene3D" id="3.40.640.10">
    <property type="entry name" value="Type I PLP-dependent aspartate aminotransferase-like (Major domain)"/>
    <property type="match status" value="1"/>
</dbReference>
<evidence type="ECO:0000256" key="5">
    <source>
        <dbReference type="ARBA" id="ARBA00022679"/>
    </source>
</evidence>
<dbReference type="PANTHER" id="PTHR11879">
    <property type="entry name" value="ASPARTATE AMINOTRANSFERASE"/>
    <property type="match status" value="1"/>
</dbReference>
<keyword evidence="10" id="KW-1185">Reference proteome</keyword>
<dbReference type="PANTHER" id="PTHR11879:SF55">
    <property type="entry name" value="GLUTAMATE OXALOACETATE TRANSAMINASE 1, ISOFORM B"/>
    <property type="match status" value="1"/>
</dbReference>
<dbReference type="InterPro" id="IPR000796">
    <property type="entry name" value="Asp_trans"/>
</dbReference>
<keyword evidence="4 7" id="KW-0032">Aminotransferase</keyword>
<organism evidence="9 10">
    <name type="scientific">Clavelina lepadiformis</name>
    <name type="common">Light-bulb sea squirt</name>
    <name type="synonym">Ascidia lepadiformis</name>
    <dbReference type="NCBI Taxonomy" id="159417"/>
    <lineage>
        <taxon>Eukaryota</taxon>
        <taxon>Metazoa</taxon>
        <taxon>Chordata</taxon>
        <taxon>Tunicata</taxon>
        <taxon>Ascidiacea</taxon>
        <taxon>Aplousobranchia</taxon>
        <taxon>Clavelinidae</taxon>
        <taxon>Clavelina</taxon>
    </lineage>
</organism>
<comment type="cofactor">
    <cofactor evidence="1">
        <name>pyridoxal 5'-phosphate</name>
        <dbReference type="ChEBI" id="CHEBI:597326"/>
    </cofactor>
</comment>
<dbReference type="Pfam" id="PF00155">
    <property type="entry name" value="Aminotran_1_2"/>
    <property type="match status" value="1"/>
</dbReference>
<keyword evidence="6" id="KW-0663">Pyridoxal phosphate</keyword>
<dbReference type="InterPro" id="IPR015421">
    <property type="entry name" value="PyrdxlP-dep_Trfase_major"/>
</dbReference>
<dbReference type="InterPro" id="IPR015424">
    <property type="entry name" value="PyrdxlP-dep_Trfase"/>
</dbReference>
<proteinExistence type="inferred from homology"/>
<accession>A0ABP0G194</accession>
<dbReference type="Proteomes" id="UP001642483">
    <property type="component" value="Unassembled WGS sequence"/>
</dbReference>
<evidence type="ECO:0000256" key="7">
    <source>
        <dbReference type="RuleBase" id="RU000480"/>
    </source>
</evidence>
<sequence>MSESVFVDVDLAAPVAVFQLTADCKADPFERKINLGVGAYRTNDALPWILPVVKSVEAQMAIDPSLNHEYLPILGLPDFCESATELCLGKDSPALVENRASGVQSLSGTGALRLAAEFLARFYNKRESCNPVYVSDPTWGNQMAVFRNAGFSDIRKYKYWNADNCRLDLEGMTQDLRNAPQYSIVIFHACAHNPTGVDPSQEEWKVLAEICKERSLFPVFDCAYQGFASGDPDVDAWAIRYFVNCHFELLVCQSFAKSFGLYNERAGNLTLVLHDSTALSRCRSQIELIIRAMYSNPPNHGARIVATTLKNPAFRQEWLDNLRTMADRIRSMRQILHNKLREMGTPGNWDHIINQNGMFSYTGLNPAEVEYLIKTKHIYLMSSGRINMCGLTTSNMDYFVSSVDEAVRACGKSSESTKNGKL</sequence>
<dbReference type="CDD" id="cd00609">
    <property type="entry name" value="AAT_like"/>
    <property type="match status" value="1"/>
</dbReference>
<comment type="catalytic activity">
    <reaction evidence="7">
        <text>L-aspartate + 2-oxoglutarate = oxaloacetate + L-glutamate</text>
        <dbReference type="Rhea" id="RHEA:21824"/>
        <dbReference type="ChEBI" id="CHEBI:16452"/>
        <dbReference type="ChEBI" id="CHEBI:16810"/>
        <dbReference type="ChEBI" id="CHEBI:29985"/>
        <dbReference type="ChEBI" id="CHEBI:29991"/>
        <dbReference type="EC" id="2.6.1.1"/>
    </reaction>
</comment>
<dbReference type="Gene3D" id="3.90.1150.10">
    <property type="entry name" value="Aspartate Aminotransferase, domain 1"/>
    <property type="match status" value="1"/>
</dbReference>
<dbReference type="InterPro" id="IPR004838">
    <property type="entry name" value="NHTrfase_class1_PyrdxlP-BS"/>
</dbReference>
<reference evidence="9 10" key="1">
    <citation type="submission" date="2024-02" db="EMBL/GenBank/DDBJ databases">
        <authorList>
            <person name="Daric V."/>
            <person name="Darras S."/>
        </authorList>
    </citation>
    <scope>NUCLEOTIDE SEQUENCE [LARGE SCALE GENOMIC DNA]</scope>
</reference>
<dbReference type="PROSITE" id="PS00105">
    <property type="entry name" value="AA_TRANSFER_CLASS_1"/>
    <property type="match status" value="1"/>
</dbReference>
<evidence type="ECO:0000313" key="9">
    <source>
        <dbReference type="EMBL" id="CAK8685613.1"/>
    </source>
</evidence>
<evidence type="ECO:0000259" key="8">
    <source>
        <dbReference type="Pfam" id="PF00155"/>
    </source>
</evidence>
<dbReference type="InterPro" id="IPR004839">
    <property type="entry name" value="Aminotransferase_I/II_large"/>
</dbReference>
<comment type="subunit">
    <text evidence="3 7">Homodimer.</text>
</comment>
<dbReference type="PRINTS" id="PR00799">
    <property type="entry name" value="TRANSAMINASE"/>
</dbReference>
<dbReference type="EC" id="2.6.1.1" evidence="7"/>
<feature type="domain" description="Aminotransferase class I/classII large" evidence="8">
    <location>
        <begin position="31"/>
        <end position="402"/>
    </location>
</feature>
<evidence type="ECO:0000256" key="1">
    <source>
        <dbReference type="ARBA" id="ARBA00001933"/>
    </source>
</evidence>
<name>A0ABP0G194_CLALP</name>
<dbReference type="SUPFAM" id="SSF53383">
    <property type="entry name" value="PLP-dependent transferases"/>
    <property type="match status" value="1"/>
</dbReference>